<organism evidence="7 8">
    <name type="scientific">Candidatus Dechloromonas phosphorivorans</name>
    <dbReference type="NCBI Taxonomy" id="2899244"/>
    <lineage>
        <taxon>Bacteria</taxon>
        <taxon>Pseudomonadati</taxon>
        <taxon>Pseudomonadota</taxon>
        <taxon>Betaproteobacteria</taxon>
        <taxon>Rhodocyclales</taxon>
        <taxon>Azonexaceae</taxon>
        <taxon>Dechloromonas</taxon>
    </lineage>
</organism>
<dbReference type="InterPro" id="IPR005598">
    <property type="entry name" value="ATP_synth_I"/>
</dbReference>
<dbReference type="AlphaFoldDB" id="A0A9D7QJY2"/>
<evidence type="ECO:0000256" key="2">
    <source>
        <dbReference type="ARBA" id="ARBA00022475"/>
    </source>
</evidence>
<evidence type="ECO:0000313" key="7">
    <source>
        <dbReference type="EMBL" id="MBK8891799.1"/>
    </source>
</evidence>
<feature type="transmembrane region" description="Helical" evidence="6">
    <location>
        <begin position="56"/>
        <end position="73"/>
    </location>
</feature>
<protein>
    <submittedName>
        <fullName evidence="7">ATP synthase subunit I</fullName>
    </submittedName>
</protein>
<evidence type="ECO:0000313" key="8">
    <source>
        <dbReference type="Proteomes" id="UP000808146"/>
    </source>
</evidence>
<evidence type="ECO:0000256" key="6">
    <source>
        <dbReference type="SAM" id="Phobius"/>
    </source>
</evidence>
<sequence>MATIAWVLVSSNAAVSILIGGSIGIIANAGYVLRAMRVSIGDDPLRQYRAQSAGEGLKFALTFAGFALVFWGYKEVAALPLFLGYGSTFVIFWMALLKQH</sequence>
<name>A0A9D7QJY2_9RHOO</name>
<dbReference type="GO" id="GO:0005886">
    <property type="term" value="C:plasma membrane"/>
    <property type="evidence" value="ECO:0007669"/>
    <property type="project" value="UniProtKB-SubCell"/>
</dbReference>
<keyword evidence="4 6" id="KW-1133">Transmembrane helix</keyword>
<evidence type="ECO:0000256" key="3">
    <source>
        <dbReference type="ARBA" id="ARBA00022692"/>
    </source>
</evidence>
<evidence type="ECO:0000256" key="4">
    <source>
        <dbReference type="ARBA" id="ARBA00022989"/>
    </source>
</evidence>
<reference evidence="7" key="1">
    <citation type="submission" date="2020-10" db="EMBL/GenBank/DDBJ databases">
        <title>Connecting structure to function with the recovery of over 1000 high-quality activated sludge metagenome-assembled genomes encoding full-length rRNA genes using long-read sequencing.</title>
        <authorList>
            <person name="Singleton C.M."/>
            <person name="Petriglieri F."/>
            <person name="Kristensen J.M."/>
            <person name="Kirkegaard R.H."/>
            <person name="Michaelsen T.Y."/>
            <person name="Andersen M.H."/>
            <person name="Karst S.M."/>
            <person name="Dueholm M.S."/>
            <person name="Nielsen P.H."/>
            <person name="Albertsen M."/>
        </authorList>
    </citation>
    <scope>NUCLEOTIDE SEQUENCE</scope>
    <source>
        <strain evidence="7">OdNE_18-Q3-R46-58_BAT3C.305</strain>
    </source>
</reference>
<keyword evidence="5 6" id="KW-0472">Membrane</keyword>
<comment type="subcellular location">
    <subcellularLocation>
        <location evidence="1">Cell membrane</location>
        <topology evidence="1">Multi-pass membrane protein</topology>
    </subcellularLocation>
</comment>
<dbReference type="Pfam" id="PF03899">
    <property type="entry name" value="ATP-synt_I"/>
    <property type="match status" value="1"/>
</dbReference>
<accession>A0A9D7QJY2</accession>
<proteinExistence type="predicted"/>
<evidence type="ECO:0000256" key="1">
    <source>
        <dbReference type="ARBA" id="ARBA00004651"/>
    </source>
</evidence>
<evidence type="ECO:0000256" key="5">
    <source>
        <dbReference type="ARBA" id="ARBA00023136"/>
    </source>
</evidence>
<gene>
    <name evidence="7" type="ORF">IPN75_16165</name>
</gene>
<dbReference type="Proteomes" id="UP000808146">
    <property type="component" value="Unassembled WGS sequence"/>
</dbReference>
<feature type="transmembrane region" description="Helical" evidence="6">
    <location>
        <begin position="13"/>
        <end position="35"/>
    </location>
</feature>
<comment type="caution">
    <text evidence="7">The sequence shown here is derived from an EMBL/GenBank/DDBJ whole genome shotgun (WGS) entry which is preliminary data.</text>
</comment>
<dbReference type="EMBL" id="JADKBR010000019">
    <property type="protein sequence ID" value="MBK8891799.1"/>
    <property type="molecule type" value="Genomic_DNA"/>
</dbReference>
<feature type="transmembrane region" description="Helical" evidence="6">
    <location>
        <begin position="79"/>
        <end position="97"/>
    </location>
</feature>
<keyword evidence="2" id="KW-1003">Cell membrane</keyword>
<keyword evidence="3 6" id="KW-0812">Transmembrane</keyword>